<dbReference type="RefSeq" id="WP_344885606.1">
    <property type="nucleotide sequence ID" value="NZ_BAABAL010000027.1"/>
</dbReference>
<comment type="caution">
    <text evidence="1">The sequence shown here is derived from an EMBL/GenBank/DDBJ whole genome shotgun (WGS) entry which is preliminary data.</text>
</comment>
<proteinExistence type="predicted"/>
<dbReference type="Proteomes" id="UP001501747">
    <property type="component" value="Unassembled WGS sequence"/>
</dbReference>
<evidence type="ECO:0000313" key="1">
    <source>
        <dbReference type="EMBL" id="GAA4035949.1"/>
    </source>
</evidence>
<protein>
    <recommendedName>
        <fullName evidence="3">FxLD family lantipeptide</fullName>
    </recommendedName>
</protein>
<gene>
    <name evidence="1" type="ORF">GCM10022247_71990</name>
</gene>
<keyword evidence="2" id="KW-1185">Reference proteome</keyword>
<dbReference type="NCBIfam" id="NF038155">
    <property type="entry name" value="lanthi_I_FDLD"/>
    <property type="match status" value="1"/>
</dbReference>
<dbReference type="EMBL" id="BAABAL010000027">
    <property type="protein sequence ID" value="GAA4035949.1"/>
    <property type="molecule type" value="Genomic_DNA"/>
</dbReference>
<name>A0ABP7U4X1_9PSEU</name>
<evidence type="ECO:0008006" key="3">
    <source>
        <dbReference type="Google" id="ProtNLM"/>
    </source>
</evidence>
<evidence type="ECO:0000313" key="2">
    <source>
        <dbReference type="Proteomes" id="UP001501747"/>
    </source>
</evidence>
<sequence length="45" mass="4790">MNPDQTALDQFDLDIRVSGTGERVDVEGASLSVFACSLRCTIVGC</sequence>
<organism evidence="1 2">
    <name type="scientific">Allokutzneria multivorans</name>
    <dbReference type="NCBI Taxonomy" id="1142134"/>
    <lineage>
        <taxon>Bacteria</taxon>
        <taxon>Bacillati</taxon>
        <taxon>Actinomycetota</taxon>
        <taxon>Actinomycetes</taxon>
        <taxon>Pseudonocardiales</taxon>
        <taxon>Pseudonocardiaceae</taxon>
        <taxon>Allokutzneria</taxon>
    </lineage>
</organism>
<reference evidence="2" key="1">
    <citation type="journal article" date="2019" name="Int. J. Syst. Evol. Microbiol.">
        <title>The Global Catalogue of Microorganisms (GCM) 10K type strain sequencing project: providing services to taxonomists for standard genome sequencing and annotation.</title>
        <authorList>
            <consortium name="The Broad Institute Genomics Platform"/>
            <consortium name="The Broad Institute Genome Sequencing Center for Infectious Disease"/>
            <person name="Wu L."/>
            <person name="Ma J."/>
        </authorList>
    </citation>
    <scope>NUCLEOTIDE SEQUENCE [LARGE SCALE GENOMIC DNA]</scope>
    <source>
        <strain evidence="2">JCM 17342</strain>
    </source>
</reference>
<accession>A0ABP7U4X1</accession>